<dbReference type="Proteomes" id="UP000823775">
    <property type="component" value="Unassembled WGS sequence"/>
</dbReference>
<evidence type="ECO:0000313" key="2">
    <source>
        <dbReference type="EMBL" id="MCE3052346.1"/>
    </source>
</evidence>
<keyword evidence="3" id="KW-1185">Reference proteome</keyword>
<evidence type="ECO:0000313" key="3">
    <source>
        <dbReference type="Proteomes" id="UP000823775"/>
    </source>
</evidence>
<protein>
    <submittedName>
        <fullName evidence="2">Uncharacterized protein</fullName>
    </submittedName>
</protein>
<feature type="region of interest" description="Disordered" evidence="1">
    <location>
        <begin position="56"/>
        <end position="123"/>
    </location>
</feature>
<feature type="compositionally biased region" description="Basic and acidic residues" evidence="1">
    <location>
        <begin position="114"/>
        <end position="123"/>
    </location>
</feature>
<accession>A0ABS8WR11</accession>
<dbReference type="EMBL" id="JACEIK010009479">
    <property type="protein sequence ID" value="MCE3052346.1"/>
    <property type="molecule type" value="Genomic_DNA"/>
</dbReference>
<comment type="caution">
    <text evidence="2">The sequence shown here is derived from an EMBL/GenBank/DDBJ whole genome shotgun (WGS) entry which is preliminary data.</text>
</comment>
<reference evidence="2 3" key="1">
    <citation type="journal article" date="2021" name="BMC Genomics">
        <title>Datura genome reveals duplications of psychoactive alkaloid biosynthetic genes and high mutation rate following tissue culture.</title>
        <authorList>
            <person name="Rajewski A."/>
            <person name="Carter-House D."/>
            <person name="Stajich J."/>
            <person name="Litt A."/>
        </authorList>
    </citation>
    <scope>NUCLEOTIDE SEQUENCE [LARGE SCALE GENOMIC DNA]</scope>
    <source>
        <strain evidence="2">AR-01</strain>
    </source>
</reference>
<gene>
    <name evidence="2" type="ORF">HAX54_052354</name>
</gene>
<sequence length="218" mass="24426">MGEKLVRRLNVSRGPGLKESGEGGYDQNELTPISLLSSHEPLPLAKIRMQVYKYGKHGRSKRGGRTDAGQFDSKLQRKDSVPSQSGDLVHPPTTRASERKVMEDVESKSSQNNQEKKVEKESKLFKKRHGAICSLHLFLSCTRRKYENSTMMMFTAEGKELITKVNGVNIILNEQLLRQIGEVPTEGIRDYALEGNLTESLSRPNRGTRSHECSPSGE</sequence>
<organism evidence="2 3">
    <name type="scientific">Datura stramonium</name>
    <name type="common">Jimsonweed</name>
    <name type="synonym">Common thornapple</name>
    <dbReference type="NCBI Taxonomy" id="4076"/>
    <lineage>
        <taxon>Eukaryota</taxon>
        <taxon>Viridiplantae</taxon>
        <taxon>Streptophyta</taxon>
        <taxon>Embryophyta</taxon>
        <taxon>Tracheophyta</taxon>
        <taxon>Spermatophyta</taxon>
        <taxon>Magnoliopsida</taxon>
        <taxon>eudicotyledons</taxon>
        <taxon>Gunneridae</taxon>
        <taxon>Pentapetalae</taxon>
        <taxon>asterids</taxon>
        <taxon>lamiids</taxon>
        <taxon>Solanales</taxon>
        <taxon>Solanaceae</taxon>
        <taxon>Solanoideae</taxon>
        <taxon>Datureae</taxon>
        <taxon>Datura</taxon>
    </lineage>
</organism>
<proteinExistence type="predicted"/>
<name>A0ABS8WR11_DATST</name>
<feature type="region of interest" description="Disordered" evidence="1">
    <location>
        <begin position="199"/>
        <end position="218"/>
    </location>
</feature>
<feature type="compositionally biased region" description="Basic and acidic residues" evidence="1">
    <location>
        <begin position="96"/>
        <end position="107"/>
    </location>
</feature>
<feature type="region of interest" description="Disordered" evidence="1">
    <location>
        <begin position="1"/>
        <end position="29"/>
    </location>
</feature>
<evidence type="ECO:0000256" key="1">
    <source>
        <dbReference type="SAM" id="MobiDB-lite"/>
    </source>
</evidence>